<proteinExistence type="predicted"/>
<evidence type="ECO:0000313" key="2">
    <source>
        <dbReference type="Proteomes" id="UP000031803"/>
    </source>
</evidence>
<protein>
    <recommendedName>
        <fullName evidence="3">Head completion adaptor</fullName>
    </recommendedName>
</protein>
<dbReference type="EMBL" id="KP280062">
    <property type="protein sequence ID" value="AJF40745.1"/>
    <property type="molecule type" value="Genomic_DNA"/>
</dbReference>
<evidence type="ECO:0008006" key="3">
    <source>
        <dbReference type="Google" id="ProtNLM"/>
    </source>
</evidence>
<organism evidence="1 2">
    <name type="scientific">Vibrio phage phi 1</name>
    <dbReference type="NCBI Taxonomy" id="1589297"/>
    <lineage>
        <taxon>Viruses</taxon>
        <taxon>Duplodnaviria</taxon>
        <taxon>Heunggongvirae</taxon>
        <taxon>Uroviricota</taxon>
        <taxon>Caudoviricetes</taxon>
        <taxon>Schitoviridae</taxon>
        <taxon>Pacinivirus</taxon>
        <taxon>Pacinivirus phi1</taxon>
    </lineage>
</organism>
<reference evidence="1 2" key="1">
    <citation type="submission" date="2014-12" db="EMBL/GenBank/DDBJ databases">
        <title>Complete genome sequences of three Vibrio cholerae specific bacteriophages.</title>
        <authorList>
            <person name="Bhandare S.G."/>
            <person name="Warry A."/>
            <person name="Emes R.D."/>
            <person name="Hooton S.P.T."/>
            <person name="Barrow P.A."/>
            <person name="Atterbury R.J."/>
        </authorList>
    </citation>
    <scope>NUCLEOTIDE SEQUENCE [LARGE SCALE GENOMIC DNA]</scope>
</reference>
<dbReference type="KEGG" id="vg:26625683"/>
<dbReference type="RefSeq" id="YP_009198605.1">
    <property type="nucleotide sequence ID" value="NC_028799.1"/>
</dbReference>
<gene>
    <name evidence="1" type="ORF">SBVP1_0087</name>
</gene>
<name>A0A0B5HE23_9CAUD</name>
<dbReference type="Proteomes" id="UP000031803">
    <property type="component" value="Segment"/>
</dbReference>
<dbReference type="GeneID" id="26625683"/>
<dbReference type="OrthoDB" id="6416at10239"/>
<accession>A0A0B5HE23</accession>
<sequence>MDLDEIITDLSIGELQQHGWFMGTLDVNNKRKLIACINIGLTELYTRFPLLTRELTLIQVEGRTLYPIKVENTLVQGELPSYNKYIDYVLDYPFTGDLIRVLSVYDEEGNEIRLNDWTACPVVATPAMDVLEVPQPVVGDALFVIYQAKHPKIDESNTTLYLPLHLKPLLLAYVAYRVYSGGTTQEHIMLANTMLQKFELLCTQQINLGTENSNDYDRNIKPCMGGWV</sequence>
<keyword evidence="2" id="KW-1185">Reference proteome</keyword>
<evidence type="ECO:0000313" key="1">
    <source>
        <dbReference type="EMBL" id="AJF40745.1"/>
    </source>
</evidence>